<evidence type="ECO:0000313" key="3">
    <source>
        <dbReference type="Proteomes" id="UP001291623"/>
    </source>
</evidence>
<dbReference type="EMBL" id="JAVYJV010000012">
    <property type="protein sequence ID" value="KAK4357765.1"/>
    <property type="molecule type" value="Genomic_DNA"/>
</dbReference>
<evidence type="ECO:0000313" key="2">
    <source>
        <dbReference type="EMBL" id="KAK4357765.1"/>
    </source>
</evidence>
<feature type="compositionally biased region" description="Polar residues" evidence="1">
    <location>
        <begin position="207"/>
        <end position="223"/>
    </location>
</feature>
<dbReference type="GO" id="GO:0006355">
    <property type="term" value="P:regulation of DNA-templated transcription"/>
    <property type="evidence" value="ECO:0007669"/>
    <property type="project" value="InterPro"/>
</dbReference>
<feature type="compositionally biased region" description="Polar residues" evidence="1">
    <location>
        <begin position="180"/>
        <end position="200"/>
    </location>
</feature>
<sequence length="397" mass="44401">MFEEYSWVDAPDCVFPNTCDRNSMQEVSSLASENNGTLHHCFKRKNMDSIDSEFCQNGSFLDNNKPAVGENSCTFPLGPSFLADDDLSFFDNNRVDKDVNDLLYYSWSEIGDFEDVDMMFSCDSTFGLGDVNEDDLGWFSSSDAIKGSGEGFSDFKFQNLASNALENISGRLEVSRTKETGCSVSDSGTKNQSASSNLWPSQKDESANPSHPSFVNGSSNSECNLVPQKKKNEAHEPETDYFNSSFSYMSDYSRSDQTALHPTSSITKSGNDGFMSLLPNDFFASNHLQSMQSSPDPSFQMDTIETSEKKAEKLLHSGINFVNNSDLEGISMRLPAELGSSILDIRTKLCIRDSLYWLARSAELRHRDASNDYGDDRDRSQALISERTNKYEYFLEN</sequence>
<protein>
    <submittedName>
        <fullName evidence="2">Uncharacterized protein</fullName>
    </submittedName>
</protein>
<keyword evidence="3" id="KW-1185">Reference proteome</keyword>
<organism evidence="2 3">
    <name type="scientific">Anisodus tanguticus</name>
    <dbReference type="NCBI Taxonomy" id="243964"/>
    <lineage>
        <taxon>Eukaryota</taxon>
        <taxon>Viridiplantae</taxon>
        <taxon>Streptophyta</taxon>
        <taxon>Embryophyta</taxon>
        <taxon>Tracheophyta</taxon>
        <taxon>Spermatophyta</taxon>
        <taxon>Magnoliopsida</taxon>
        <taxon>eudicotyledons</taxon>
        <taxon>Gunneridae</taxon>
        <taxon>Pentapetalae</taxon>
        <taxon>asterids</taxon>
        <taxon>lamiids</taxon>
        <taxon>Solanales</taxon>
        <taxon>Solanaceae</taxon>
        <taxon>Solanoideae</taxon>
        <taxon>Hyoscyameae</taxon>
        <taxon>Anisodus</taxon>
    </lineage>
</organism>
<proteinExistence type="predicted"/>
<dbReference type="InterPro" id="IPR039928">
    <property type="entry name" value="LNK"/>
</dbReference>
<gene>
    <name evidence="2" type="ORF">RND71_023375</name>
</gene>
<dbReference type="PANTHER" id="PTHR33334:SF8">
    <property type="entry name" value="PROTEIN LNK1"/>
    <property type="match status" value="1"/>
</dbReference>
<accession>A0AAE1RUA0</accession>
<dbReference type="PANTHER" id="PTHR33334">
    <property type="entry name" value="PROTEIN LNK1"/>
    <property type="match status" value="1"/>
</dbReference>
<evidence type="ECO:0000256" key="1">
    <source>
        <dbReference type="SAM" id="MobiDB-lite"/>
    </source>
</evidence>
<dbReference type="AlphaFoldDB" id="A0AAE1RUA0"/>
<dbReference type="Proteomes" id="UP001291623">
    <property type="component" value="Unassembled WGS sequence"/>
</dbReference>
<comment type="caution">
    <text evidence="2">The sequence shown here is derived from an EMBL/GenBank/DDBJ whole genome shotgun (WGS) entry which is preliminary data.</text>
</comment>
<reference evidence="2" key="1">
    <citation type="submission" date="2023-12" db="EMBL/GenBank/DDBJ databases">
        <title>Genome assembly of Anisodus tanguticus.</title>
        <authorList>
            <person name="Wang Y.-J."/>
        </authorList>
    </citation>
    <scope>NUCLEOTIDE SEQUENCE</scope>
    <source>
        <strain evidence="2">KB-2021</strain>
        <tissue evidence="2">Leaf</tissue>
    </source>
</reference>
<name>A0AAE1RUA0_9SOLA</name>
<feature type="region of interest" description="Disordered" evidence="1">
    <location>
        <begin position="179"/>
        <end position="238"/>
    </location>
</feature>
<dbReference type="GO" id="GO:0007623">
    <property type="term" value="P:circadian rhythm"/>
    <property type="evidence" value="ECO:0007669"/>
    <property type="project" value="InterPro"/>
</dbReference>